<protein>
    <submittedName>
        <fullName evidence="8">Putative membrane protein</fullName>
    </submittedName>
</protein>
<feature type="transmembrane region" description="Helical" evidence="6">
    <location>
        <begin position="139"/>
        <end position="160"/>
    </location>
</feature>
<evidence type="ECO:0000256" key="2">
    <source>
        <dbReference type="ARBA" id="ARBA00007362"/>
    </source>
</evidence>
<evidence type="ECO:0000256" key="5">
    <source>
        <dbReference type="ARBA" id="ARBA00023136"/>
    </source>
</evidence>
<dbReference type="RefSeq" id="WP_288196560.1">
    <property type="nucleotide sequence ID" value="NZ_LT608334.1"/>
</dbReference>
<evidence type="ECO:0000256" key="1">
    <source>
        <dbReference type="ARBA" id="ARBA00004141"/>
    </source>
</evidence>
<evidence type="ECO:0000256" key="3">
    <source>
        <dbReference type="ARBA" id="ARBA00022692"/>
    </source>
</evidence>
<dbReference type="PANTHER" id="PTHR32322">
    <property type="entry name" value="INNER MEMBRANE TRANSPORTER"/>
    <property type="match status" value="1"/>
</dbReference>
<feature type="transmembrane region" description="Helical" evidence="6">
    <location>
        <begin position="60"/>
        <end position="82"/>
    </location>
</feature>
<organism evidence="8">
    <name type="scientific">uncultured Pleomorphomonas sp</name>
    <dbReference type="NCBI Taxonomy" id="442121"/>
    <lineage>
        <taxon>Bacteria</taxon>
        <taxon>Pseudomonadati</taxon>
        <taxon>Pseudomonadota</taxon>
        <taxon>Alphaproteobacteria</taxon>
        <taxon>Hyphomicrobiales</taxon>
        <taxon>Pleomorphomonadaceae</taxon>
        <taxon>Pleomorphomonas</taxon>
        <taxon>environmental samples</taxon>
    </lineage>
</organism>
<sequence>MSRRDFLLLAAICFVWAVNAVVSRYAIADAGVPPLLLSAARFALAAAVLSPLLRPLPRPLAPLIVVSLLMGAGHFGVLMIGYGLVDALVVAILLQVGIPMTALFSALILGERIAARRLAGIALALAGIVAVLWRPDAHMSGLGAAAVLVAAASLALGSVLMKRLAAISPMRLQAWTSLSSIWPLAAASLAFEPGQAADVLTQPLVFGGTVLFASLAVTVISHTGYYRLLRRYEASLVSPLTLMFPLMTVVLGQVLLGERPDAAFFAGAVLVLAGVALVATSATRPAADHTT</sequence>
<reference evidence="8" key="1">
    <citation type="submission" date="2016-08" db="EMBL/GenBank/DDBJ databases">
        <authorList>
            <person name="Seilhamer J.J."/>
        </authorList>
    </citation>
    <scope>NUCLEOTIDE SEQUENCE</scope>
    <source>
        <strain evidence="8">86</strain>
    </source>
</reference>
<dbReference type="InterPro" id="IPR050638">
    <property type="entry name" value="AA-Vitamin_Transporters"/>
</dbReference>
<dbReference type="InterPro" id="IPR000620">
    <property type="entry name" value="EamA_dom"/>
</dbReference>
<evidence type="ECO:0000313" key="8">
    <source>
        <dbReference type="EMBL" id="SCM76360.1"/>
    </source>
</evidence>
<dbReference type="AlphaFoldDB" id="A0A212LFV8"/>
<proteinExistence type="inferred from homology"/>
<evidence type="ECO:0000256" key="6">
    <source>
        <dbReference type="SAM" id="Phobius"/>
    </source>
</evidence>
<feature type="transmembrane region" description="Helical" evidence="6">
    <location>
        <begin position="172"/>
        <end position="191"/>
    </location>
</feature>
<comment type="subcellular location">
    <subcellularLocation>
        <location evidence="1">Membrane</location>
        <topology evidence="1">Multi-pass membrane protein</topology>
    </subcellularLocation>
</comment>
<dbReference type="Pfam" id="PF00892">
    <property type="entry name" value="EamA"/>
    <property type="match status" value="2"/>
</dbReference>
<evidence type="ECO:0000256" key="4">
    <source>
        <dbReference type="ARBA" id="ARBA00022989"/>
    </source>
</evidence>
<dbReference type="GO" id="GO:0016020">
    <property type="term" value="C:membrane"/>
    <property type="evidence" value="ECO:0007669"/>
    <property type="project" value="UniProtKB-SubCell"/>
</dbReference>
<evidence type="ECO:0000259" key="7">
    <source>
        <dbReference type="Pfam" id="PF00892"/>
    </source>
</evidence>
<comment type="similarity">
    <text evidence="2">Belongs to the EamA transporter family.</text>
</comment>
<feature type="transmembrane region" description="Helical" evidence="6">
    <location>
        <begin position="30"/>
        <end position="53"/>
    </location>
</feature>
<dbReference type="InterPro" id="IPR037185">
    <property type="entry name" value="EmrE-like"/>
</dbReference>
<dbReference type="EMBL" id="FMJD01000008">
    <property type="protein sequence ID" value="SCM76360.1"/>
    <property type="molecule type" value="Genomic_DNA"/>
</dbReference>
<keyword evidence="4 6" id="KW-1133">Transmembrane helix</keyword>
<feature type="transmembrane region" description="Helical" evidence="6">
    <location>
        <begin position="88"/>
        <end position="110"/>
    </location>
</feature>
<accession>A0A212LFV8</accession>
<name>A0A212LFV8_9HYPH</name>
<dbReference type="PANTHER" id="PTHR32322:SF2">
    <property type="entry name" value="EAMA DOMAIN-CONTAINING PROTEIN"/>
    <property type="match status" value="1"/>
</dbReference>
<keyword evidence="5 6" id="KW-0472">Membrane</keyword>
<dbReference type="SUPFAM" id="SSF103481">
    <property type="entry name" value="Multidrug resistance efflux transporter EmrE"/>
    <property type="match status" value="2"/>
</dbReference>
<feature type="transmembrane region" description="Helical" evidence="6">
    <location>
        <begin position="236"/>
        <end position="256"/>
    </location>
</feature>
<feature type="transmembrane region" description="Helical" evidence="6">
    <location>
        <begin position="117"/>
        <end position="133"/>
    </location>
</feature>
<keyword evidence="3 6" id="KW-0812">Transmembrane</keyword>
<gene>
    <name evidence="8" type="ORF">KL86PLE_40165</name>
</gene>
<feature type="transmembrane region" description="Helical" evidence="6">
    <location>
        <begin position="203"/>
        <end position="224"/>
    </location>
</feature>
<feature type="domain" description="EamA" evidence="7">
    <location>
        <begin position="7"/>
        <end position="132"/>
    </location>
</feature>
<feature type="domain" description="EamA" evidence="7">
    <location>
        <begin position="142"/>
        <end position="279"/>
    </location>
</feature>
<feature type="transmembrane region" description="Helical" evidence="6">
    <location>
        <begin position="262"/>
        <end position="282"/>
    </location>
</feature>